<feature type="chain" id="PRO_5017204192" evidence="2">
    <location>
        <begin position="20"/>
        <end position="125"/>
    </location>
</feature>
<reference evidence="3 4" key="1">
    <citation type="submission" date="2018-06" db="EMBL/GenBank/DDBJ databases">
        <title>Comparative genomics reveals the genomic features of Rhizophagus irregularis, R. cerebriforme, R. diaphanum and Gigaspora rosea, and their symbiotic lifestyle signature.</title>
        <authorList>
            <person name="Morin E."/>
            <person name="San Clemente H."/>
            <person name="Chen E.C.H."/>
            <person name="De La Providencia I."/>
            <person name="Hainaut M."/>
            <person name="Kuo A."/>
            <person name="Kohler A."/>
            <person name="Murat C."/>
            <person name="Tang N."/>
            <person name="Roy S."/>
            <person name="Loubradou J."/>
            <person name="Henrissat B."/>
            <person name="Grigoriev I.V."/>
            <person name="Corradi N."/>
            <person name="Roux C."/>
            <person name="Martin F.M."/>
        </authorList>
    </citation>
    <scope>NUCLEOTIDE SEQUENCE [LARGE SCALE GENOMIC DNA]</scope>
    <source>
        <strain evidence="3 4">DAOM 194757</strain>
    </source>
</reference>
<feature type="compositionally biased region" description="Gly residues" evidence="1">
    <location>
        <begin position="77"/>
        <end position="99"/>
    </location>
</feature>
<keyword evidence="2" id="KW-0732">Signal</keyword>
<evidence type="ECO:0000313" key="4">
    <source>
        <dbReference type="Proteomes" id="UP000266673"/>
    </source>
</evidence>
<dbReference type="OrthoDB" id="2422744at2759"/>
<accession>A0A397VJ72</accession>
<evidence type="ECO:0000256" key="2">
    <source>
        <dbReference type="SAM" id="SignalP"/>
    </source>
</evidence>
<dbReference type="EMBL" id="QKWP01000382">
    <property type="protein sequence ID" value="RIB21059.1"/>
    <property type="molecule type" value="Genomic_DNA"/>
</dbReference>
<proteinExistence type="predicted"/>
<evidence type="ECO:0000313" key="3">
    <source>
        <dbReference type="EMBL" id="RIB21059.1"/>
    </source>
</evidence>
<feature type="region of interest" description="Disordered" evidence="1">
    <location>
        <begin position="76"/>
        <end position="125"/>
    </location>
</feature>
<organism evidence="3 4">
    <name type="scientific">Gigaspora rosea</name>
    <dbReference type="NCBI Taxonomy" id="44941"/>
    <lineage>
        <taxon>Eukaryota</taxon>
        <taxon>Fungi</taxon>
        <taxon>Fungi incertae sedis</taxon>
        <taxon>Mucoromycota</taxon>
        <taxon>Glomeromycotina</taxon>
        <taxon>Glomeromycetes</taxon>
        <taxon>Diversisporales</taxon>
        <taxon>Gigasporaceae</taxon>
        <taxon>Gigaspora</taxon>
    </lineage>
</organism>
<keyword evidence="4" id="KW-1185">Reference proteome</keyword>
<comment type="caution">
    <text evidence="3">The sequence shown here is derived from an EMBL/GenBank/DDBJ whole genome shotgun (WGS) entry which is preliminary data.</text>
</comment>
<dbReference type="STRING" id="44941.A0A397VJ72"/>
<sequence length="125" mass="12826">MEEMVVLVVMVLMVPGMNATRWTIGTNGGRGGDGGDAGAGTRGGTITLQMDDTDSGLLMLFVTAWTSSISYSLDVNGGSGGKAGRHGTPGKGGPGGRGGSSYSWSETHHDSNGNRITRYYTNPGI</sequence>
<dbReference type="AlphaFoldDB" id="A0A397VJ72"/>
<name>A0A397VJ72_9GLOM</name>
<gene>
    <name evidence="3" type="ORF">C2G38_1136948</name>
</gene>
<dbReference type="Proteomes" id="UP000266673">
    <property type="component" value="Unassembled WGS sequence"/>
</dbReference>
<protein>
    <submittedName>
        <fullName evidence="3">Uncharacterized protein</fullName>
    </submittedName>
</protein>
<evidence type="ECO:0000256" key="1">
    <source>
        <dbReference type="SAM" id="MobiDB-lite"/>
    </source>
</evidence>
<feature type="signal peptide" evidence="2">
    <location>
        <begin position="1"/>
        <end position="19"/>
    </location>
</feature>